<evidence type="ECO:0000259" key="2">
    <source>
        <dbReference type="Pfam" id="PF05170"/>
    </source>
</evidence>
<gene>
    <name evidence="3" type="ORF">GGQ83_002926</name>
</gene>
<protein>
    <submittedName>
        <fullName evidence="3">AsmA protein</fullName>
    </submittedName>
</protein>
<evidence type="ECO:0000313" key="4">
    <source>
        <dbReference type="Proteomes" id="UP000553193"/>
    </source>
</evidence>
<dbReference type="RefSeq" id="WP_184385265.1">
    <property type="nucleotide sequence ID" value="NZ_JACIDJ010000005.1"/>
</dbReference>
<dbReference type="GO" id="GO:0005886">
    <property type="term" value="C:plasma membrane"/>
    <property type="evidence" value="ECO:0007669"/>
    <property type="project" value="TreeGrafter"/>
</dbReference>
<dbReference type="AlphaFoldDB" id="A0A840AH29"/>
<proteinExistence type="predicted"/>
<reference evidence="3 4" key="1">
    <citation type="submission" date="2020-08" db="EMBL/GenBank/DDBJ databases">
        <title>Genomic Encyclopedia of Type Strains, Phase IV (KMG-IV): sequencing the most valuable type-strain genomes for metagenomic binning, comparative biology and taxonomic classification.</title>
        <authorList>
            <person name="Goeker M."/>
        </authorList>
    </citation>
    <scope>NUCLEOTIDE SEQUENCE [LARGE SCALE GENOMIC DNA]</scope>
    <source>
        <strain evidence="3 4">DSM 19979</strain>
    </source>
</reference>
<feature type="region of interest" description="Disordered" evidence="1">
    <location>
        <begin position="724"/>
        <end position="753"/>
    </location>
</feature>
<evidence type="ECO:0000313" key="3">
    <source>
        <dbReference type="EMBL" id="MBB3899474.1"/>
    </source>
</evidence>
<dbReference type="InterPro" id="IPR052894">
    <property type="entry name" value="AsmA-related"/>
</dbReference>
<dbReference type="Proteomes" id="UP000553193">
    <property type="component" value="Unassembled WGS sequence"/>
</dbReference>
<feature type="domain" description="AsmA" evidence="2">
    <location>
        <begin position="423"/>
        <end position="601"/>
    </location>
</feature>
<dbReference type="InterPro" id="IPR007844">
    <property type="entry name" value="AsmA"/>
</dbReference>
<keyword evidence="4" id="KW-1185">Reference proteome</keyword>
<sequence>MKKFLIGLLAVVVALPLLAVAGFMLFFDADAFRPRAERAASQALGHPVRIEGPLTLRPALTPSLGASRITATGADGAPILSIEDATLRLAILPLIGGHVEVDRLELTGGVLRLDAAAWARAAAPQAAPPAHTPAEAREPMTLDLRAARLADWRVTHGGETFTLAEATLSSPSTGAPLALAARGEWRATPLVLEGEVAPPQAWMGAGEAPFAVTLSAAGARLSLEGQRRGATVQGRVSGEIPALAALSPLVGRPLPALTGVSLRAEGGLGEGPPRFSNLEGRATGGEAMGITLAALEARLPALDAPLEGTARLTWRGVPLEVALRAPPAALMAGGSAEVTARIVSGQAVMTVAGNWPQALRLEADVPELAALSPLAGRALPALTGVALRADLAPRGQQGVSIPRFTAESSAGDLGGALELGWADRPRVTGQVQSRRLDLGALRLPPAPAGVPAPVAPAPAPAEPARLIPATPLDLAFLRDFDADLRFTLAELVQPGLTATAVEGRFVNAAGEARLNPFAANVPGGRLMLRVAADARGQVPLVQVSGGGQGLDLAALLAFIGTQAPTGGRADLEMDLRGQGGDLRALAATLTGHLGLAVIDARLGGGLGQTLQQLTPLLAPGAPLACLAFRTDVEQGLARVTTLFLDGAAGRVAGEGTIRLSDEALAMRLLTDLRVAGLRVRAPVPVTGRLMAPRLEGAGLIAGALGGGGMPSLPDCATTLRVARGGRDGPLPANPTPAPADAMPSEGGIPGAPPAVNELLRGFLRR</sequence>
<dbReference type="PANTHER" id="PTHR30441">
    <property type="entry name" value="DUF748 DOMAIN-CONTAINING PROTEIN"/>
    <property type="match status" value="1"/>
</dbReference>
<feature type="domain" description="AsmA" evidence="2">
    <location>
        <begin position="1"/>
        <end position="115"/>
    </location>
</feature>
<organism evidence="3 4">
    <name type="scientific">Roseococcus suduntuyensis</name>
    <dbReference type="NCBI Taxonomy" id="455361"/>
    <lineage>
        <taxon>Bacteria</taxon>
        <taxon>Pseudomonadati</taxon>
        <taxon>Pseudomonadota</taxon>
        <taxon>Alphaproteobacteria</taxon>
        <taxon>Acetobacterales</taxon>
        <taxon>Roseomonadaceae</taxon>
        <taxon>Roseococcus</taxon>
    </lineage>
</organism>
<dbReference type="EMBL" id="JACIDJ010000005">
    <property type="protein sequence ID" value="MBB3899474.1"/>
    <property type="molecule type" value="Genomic_DNA"/>
</dbReference>
<evidence type="ECO:0000256" key="1">
    <source>
        <dbReference type="SAM" id="MobiDB-lite"/>
    </source>
</evidence>
<accession>A0A840AH29</accession>
<comment type="caution">
    <text evidence="3">The sequence shown here is derived from an EMBL/GenBank/DDBJ whole genome shotgun (WGS) entry which is preliminary data.</text>
</comment>
<dbReference type="Pfam" id="PF05170">
    <property type="entry name" value="AsmA"/>
    <property type="match status" value="2"/>
</dbReference>
<name>A0A840AH29_9PROT</name>
<dbReference type="PANTHER" id="PTHR30441:SF4">
    <property type="entry name" value="PROTEIN ASMA"/>
    <property type="match status" value="1"/>
</dbReference>
<dbReference type="GO" id="GO:0090313">
    <property type="term" value="P:regulation of protein targeting to membrane"/>
    <property type="evidence" value="ECO:0007669"/>
    <property type="project" value="TreeGrafter"/>
</dbReference>